<organism evidence="3 4">
    <name type="scientific">Pseudaquabacterium pictum</name>
    <dbReference type="NCBI Taxonomy" id="2315236"/>
    <lineage>
        <taxon>Bacteria</taxon>
        <taxon>Pseudomonadati</taxon>
        <taxon>Pseudomonadota</taxon>
        <taxon>Betaproteobacteria</taxon>
        <taxon>Burkholderiales</taxon>
        <taxon>Sphaerotilaceae</taxon>
        <taxon>Pseudaquabacterium</taxon>
    </lineage>
</organism>
<evidence type="ECO:0000313" key="3">
    <source>
        <dbReference type="EMBL" id="GCL65012.1"/>
    </source>
</evidence>
<dbReference type="InterPro" id="IPR000572">
    <property type="entry name" value="OxRdtase_Mopterin-bd_dom"/>
</dbReference>
<evidence type="ECO:0000256" key="1">
    <source>
        <dbReference type="SAM" id="MobiDB-lite"/>
    </source>
</evidence>
<dbReference type="Gene3D" id="3.90.420.10">
    <property type="entry name" value="Oxidoreductase, molybdopterin-binding domain"/>
    <property type="match status" value="1"/>
</dbReference>
<feature type="compositionally biased region" description="Low complexity" evidence="1">
    <location>
        <begin position="1"/>
        <end position="14"/>
    </location>
</feature>
<dbReference type="PROSITE" id="PS51318">
    <property type="entry name" value="TAT"/>
    <property type="match status" value="1"/>
</dbReference>
<comment type="caution">
    <text evidence="3">The sequence shown here is derived from an EMBL/GenBank/DDBJ whole genome shotgun (WGS) entry which is preliminary data.</text>
</comment>
<dbReference type="AlphaFoldDB" id="A0A480AXP6"/>
<dbReference type="SUPFAM" id="SSF56524">
    <property type="entry name" value="Oxidoreductase molybdopterin-binding domain"/>
    <property type="match status" value="1"/>
</dbReference>
<accession>A0A480AXP6</accession>
<feature type="region of interest" description="Disordered" evidence="1">
    <location>
        <begin position="1"/>
        <end position="22"/>
    </location>
</feature>
<evidence type="ECO:0000313" key="4">
    <source>
        <dbReference type="Proteomes" id="UP000301751"/>
    </source>
</evidence>
<sequence>MSQLPPASAPLLPARQGLPSPTRRRTLRLGLAAATLLATGGARALAAPKGKVVLSVVGTLSQANAGARADFDMAMLEALPQHSFTTSTPWFKEPKRFSGPLLRDVLAAAGAKGTALRAVALNDYKVEIPVEDALRHKVLLATRLDGQPMPVREKGPLFIIYPYDESADLRSERYYSRSAWQLRTLEVR</sequence>
<dbReference type="RefSeq" id="WP_137734734.1">
    <property type="nucleotide sequence ID" value="NZ_BJCL01000013.1"/>
</dbReference>
<keyword evidence="4" id="KW-1185">Reference proteome</keyword>
<dbReference type="OrthoDB" id="9798763at2"/>
<proteinExistence type="predicted"/>
<dbReference type="Pfam" id="PF00174">
    <property type="entry name" value="Oxidored_molyb"/>
    <property type="match status" value="1"/>
</dbReference>
<protein>
    <submittedName>
        <fullName evidence="3">Oxidoreductase</fullName>
    </submittedName>
</protein>
<feature type="domain" description="Oxidoreductase molybdopterin-binding" evidence="2">
    <location>
        <begin position="89"/>
        <end position="162"/>
    </location>
</feature>
<dbReference type="InterPro" id="IPR006311">
    <property type="entry name" value="TAT_signal"/>
</dbReference>
<evidence type="ECO:0000259" key="2">
    <source>
        <dbReference type="Pfam" id="PF00174"/>
    </source>
</evidence>
<dbReference type="EMBL" id="BJCL01000013">
    <property type="protein sequence ID" value="GCL65012.1"/>
    <property type="molecule type" value="Genomic_DNA"/>
</dbReference>
<dbReference type="Proteomes" id="UP000301751">
    <property type="component" value="Unassembled WGS sequence"/>
</dbReference>
<reference evidence="4" key="1">
    <citation type="submission" date="2019-03" db="EMBL/GenBank/DDBJ databases">
        <title>Aquabacterium pictum sp.nov., the first bacteriochlorophyll a-containing freshwater bacterium in the genus Aquabacterium of the class Betaproteobacteria.</title>
        <authorList>
            <person name="Hirose S."/>
            <person name="Tank M."/>
            <person name="Hara E."/>
            <person name="Tamaki H."/>
            <person name="Takaichi S."/>
            <person name="Haruta S."/>
            <person name="Hanada S."/>
        </authorList>
    </citation>
    <scope>NUCLEOTIDE SEQUENCE [LARGE SCALE GENOMIC DNA]</scope>
    <source>
        <strain evidence="4">W35</strain>
    </source>
</reference>
<dbReference type="InterPro" id="IPR036374">
    <property type="entry name" value="OxRdtase_Mopterin-bd_sf"/>
</dbReference>
<name>A0A480AXP6_9BURK</name>
<gene>
    <name evidence="3" type="ORF">AQPW35_40930</name>
</gene>